<dbReference type="VEuPathDB" id="FungiDB:ASPGLDRAFT_46529"/>
<gene>
    <name evidence="1" type="ORF">ASPGLDRAFT_46529</name>
</gene>
<organism evidence="1 2">
    <name type="scientific">Aspergillus glaucus CBS 516.65</name>
    <dbReference type="NCBI Taxonomy" id="1160497"/>
    <lineage>
        <taxon>Eukaryota</taxon>
        <taxon>Fungi</taxon>
        <taxon>Dikarya</taxon>
        <taxon>Ascomycota</taxon>
        <taxon>Pezizomycotina</taxon>
        <taxon>Eurotiomycetes</taxon>
        <taxon>Eurotiomycetidae</taxon>
        <taxon>Eurotiales</taxon>
        <taxon>Aspergillaceae</taxon>
        <taxon>Aspergillus</taxon>
        <taxon>Aspergillus subgen. Aspergillus</taxon>
    </lineage>
</organism>
<dbReference type="Proteomes" id="UP000184300">
    <property type="component" value="Unassembled WGS sequence"/>
</dbReference>
<dbReference type="RefSeq" id="XP_022401334.1">
    <property type="nucleotide sequence ID" value="XM_022546464.1"/>
</dbReference>
<dbReference type="AlphaFoldDB" id="A0A1L9VL40"/>
<evidence type="ECO:0000313" key="1">
    <source>
        <dbReference type="EMBL" id="OJJ84636.1"/>
    </source>
</evidence>
<protein>
    <submittedName>
        <fullName evidence="1">Uncharacterized protein</fullName>
    </submittedName>
</protein>
<reference evidence="2" key="1">
    <citation type="journal article" date="2017" name="Genome Biol.">
        <title>Comparative genomics reveals high biological diversity and specific adaptations in the industrially and medically important fungal genus Aspergillus.</title>
        <authorList>
            <person name="de Vries R.P."/>
            <person name="Riley R."/>
            <person name="Wiebenga A."/>
            <person name="Aguilar-Osorio G."/>
            <person name="Amillis S."/>
            <person name="Uchima C.A."/>
            <person name="Anderluh G."/>
            <person name="Asadollahi M."/>
            <person name="Askin M."/>
            <person name="Barry K."/>
            <person name="Battaglia E."/>
            <person name="Bayram O."/>
            <person name="Benocci T."/>
            <person name="Braus-Stromeyer S.A."/>
            <person name="Caldana C."/>
            <person name="Canovas D."/>
            <person name="Cerqueira G.C."/>
            <person name="Chen F."/>
            <person name="Chen W."/>
            <person name="Choi C."/>
            <person name="Clum A."/>
            <person name="Dos Santos R.A."/>
            <person name="Damasio A.R."/>
            <person name="Diallinas G."/>
            <person name="Emri T."/>
            <person name="Fekete E."/>
            <person name="Flipphi M."/>
            <person name="Freyberg S."/>
            <person name="Gallo A."/>
            <person name="Gournas C."/>
            <person name="Habgood R."/>
            <person name="Hainaut M."/>
            <person name="Harispe M.L."/>
            <person name="Henrissat B."/>
            <person name="Hilden K.S."/>
            <person name="Hope R."/>
            <person name="Hossain A."/>
            <person name="Karabika E."/>
            <person name="Karaffa L."/>
            <person name="Karanyi Z."/>
            <person name="Krasevec N."/>
            <person name="Kuo A."/>
            <person name="Kusch H."/>
            <person name="LaButti K."/>
            <person name="Lagendijk E.L."/>
            <person name="Lapidus A."/>
            <person name="Levasseur A."/>
            <person name="Lindquist E."/>
            <person name="Lipzen A."/>
            <person name="Logrieco A.F."/>
            <person name="MacCabe A."/>
            <person name="Maekelae M.R."/>
            <person name="Malavazi I."/>
            <person name="Melin P."/>
            <person name="Meyer V."/>
            <person name="Mielnichuk N."/>
            <person name="Miskei M."/>
            <person name="Molnar A.P."/>
            <person name="Mule G."/>
            <person name="Ngan C.Y."/>
            <person name="Orejas M."/>
            <person name="Orosz E."/>
            <person name="Ouedraogo J.P."/>
            <person name="Overkamp K.M."/>
            <person name="Park H.-S."/>
            <person name="Perrone G."/>
            <person name="Piumi F."/>
            <person name="Punt P.J."/>
            <person name="Ram A.F."/>
            <person name="Ramon A."/>
            <person name="Rauscher S."/>
            <person name="Record E."/>
            <person name="Riano-Pachon D.M."/>
            <person name="Robert V."/>
            <person name="Roehrig J."/>
            <person name="Ruller R."/>
            <person name="Salamov A."/>
            <person name="Salih N.S."/>
            <person name="Samson R.A."/>
            <person name="Sandor E."/>
            <person name="Sanguinetti M."/>
            <person name="Schuetze T."/>
            <person name="Sepcic K."/>
            <person name="Shelest E."/>
            <person name="Sherlock G."/>
            <person name="Sophianopoulou V."/>
            <person name="Squina F.M."/>
            <person name="Sun H."/>
            <person name="Susca A."/>
            <person name="Todd R.B."/>
            <person name="Tsang A."/>
            <person name="Unkles S.E."/>
            <person name="van de Wiele N."/>
            <person name="van Rossen-Uffink D."/>
            <person name="Oliveira J.V."/>
            <person name="Vesth T.C."/>
            <person name="Visser J."/>
            <person name="Yu J.-H."/>
            <person name="Zhou M."/>
            <person name="Andersen M.R."/>
            <person name="Archer D.B."/>
            <person name="Baker S.E."/>
            <person name="Benoit I."/>
            <person name="Brakhage A.A."/>
            <person name="Braus G.H."/>
            <person name="Fischer R."/>
            <person name="Frisvad J.C."/>
            <person name="Goldman G.H."/>
            <person name="Houbraken J."/>
            <person name="Oakley B."/>
            <person name="Pocsi I."/>
            <person name="Scazzocchio C."/>
            <person name="Seiboth B."/>
            <person name="vanKuyk P.A."/>
            <person name="Wortman J."/>
            <person name="Dyer P.S."/>
            <person name="Grigoriev I.V."/>
        </authorList>
    </citation>
    <scope>NUCLEOTIDE SEQUENCE [LARGE SCALE GENOMIC DNA]</scope>
    <source>
        <strain evidence="2">CBS 516.65</strain>
    </source>
</reference>
<name>A0A1L9VL40_ASPGL</name>
<dbReference type="EMBL" id="KV878896">
    <property type="protein sequence ID" value="OJJ84636.1"/>
    <property type="molecule type" value="Genomic_DNA"/>
</dbReference>
<proteinExistence type="predicted"/>
<sequence length="71" mass="8259">MFAYAANSKSYMILTLIGDRIRQALPSKPQNDQKSFRGCYNRGNEGFRRFDSFEKTRDFESCVLSVPRHCC</sequence>
<dbReference type="GeneID" id="34462725"/>
<evidence type="ECO:0000313" key="2">
    <source>
        <dbReference type="Proteomes" id="UP000184300"/>
    </source>
</evidence>
<keyword evidence="2" id="KW-1185">Reference proteome</keyword>
<accession>A0A1L9VL40</accession>